<proteinExistence type="predicted"/>
<dbReference type="Proteomes" id="UP000887013">
    <property type="component" value="Unassembled WGS sequence"/>
</dbReference>
<dbReference type="AlphaFoldDB" id="A0A8X6UQZ6"/>
<accession>A0A8X6UQZ6</accession>
<name>A0A8X6UQZ6_NEPPI</name>
<sequence>MLDEANNIMESRFQRHKEWYSCFAYFHPENSSTLPTKLSSEILQNVYDKLQTFHPEVEIEILKNELLDFSRKWKSLSLTLPNHKGEGITTTNSEISEDVFKTRGQQHAKLYFILRHISAQI</sequence>
<organism evidence="1 2">
    <name type="scientific">Nephila pilipes</name>
    <name type="common">Giant wood spider</name>
    <name type="synonym">Nephila maculata</name>
    <dbReference type="NCBI Taxonomy" id="299642"/>
    <lineage>
        <taxon>Eukaryota</taxon>
        <taxon>Metazoa</taxon>
        <taxon>Ecdysozoa</taxon>
        <taxon>Arthropoda</taxon>
        <taxon>Chelicerata</taxon>
        <taxon>Arachnida</taxon>
        <taxon>Araneae</taxon>
        <taxon>Araneomorphae</taxon>
        <taxon>Entelegynae</taxon>
        <taxon>Araneoidea</taxon>
        <taxon>Nephilidae</taxon>
        <taxon>Nephila</taxon>
    </lineage>
</organism>
<dbReference type="OrthoDB" id="6598850at2759"/>
<protein>
    <submittedName>
        <fullName evidence="1">Uncharacterized protein</fullName>
    </submittedName>
</protein>
<keyword evidence="2" id="KW-1185">Reference proteome</keyword>
<dbReference type="EMBL" id="BMAW01038401">
    <property type="protein sequence ID" value="GFU52025.1"/>
    <property type="molecule type" value="Genomic_DNA"/>
</dbReference>
<reference evidence="1" key="1">
    <citation type="submission" date="2020-08" db="EMBL/GenBank/DDBJ databases">
        <title>Multicomponent nature underlies the extraordinary mechanical properties of spider dragline silk.</title>
        <authorList>
            <person name="Kono N."/>
            <person name="Nakamura H."/>
            <person name="Mori M."/>
            <person name="Yoshida Y."/>
            <person name="Ohtoshi R."/>
            <person name="Malay A.D."/>
            <person name="Moran D.A.P."/>
            <person name="Tomita M."/>
            <person name="Numata K."/>
            <person name="Arakawa K."/>
        </authorList>
    </citation>
    <scope>NUCLEOTIDE SEQUENCE</scope>
</reference>
<evidence type="ECO:0000313" key="1">
    <source>
        <dbReference type="EMBL" id="GFU52025.1"/>
    </source>
</evidence>
<comment type="caution">
    <text evidence="1">The sequence shown here is derived from an EMBL/GenBank/DDBJ whole genome shotgun (WGS) entry which is preliminary data.</text>
</comment>
<evidence type="ECO:0000313" key="2">
    <source>
        <dbReference type="Proteomes" id="UP000887013"/>
    </source>
</evidence>
<gene>
    <name evidence="1" type="ORF">NPIL_437051</name>
</gene>